<name>A0AAW2DEF0_9ROSI</name>
<gene>
    <name evidence="4" type="ORF">SO802_009142</name>
</gene>
<dbReference type="PANTHER" id="PTHR47074">
    <property type="entry name" value="BNAC02G40300D PROTEIN"/>
    <property type="match status" value="1"/>
</dbReference>
<proteinExistence type="predicted"/>
<dbReference type="InterPro" id="IPR012337">
    <property type="entry name" value="RNaseH-like_sf"/>
</dbReference>
<protein>
    <recommendedName>
        <fullName evidence="3">RNase H type-1 domain-containing protein</fullName>
    </recommendedName>
</protein>
<feature type="region of interest" description="Disordered" evidence="2">
    <location>
        <begin position="1"/>
        <end position="43"/>
    </location>
</feature>
<feature type="coiled-coil region" evidence="1">
    <location>
        <begin position="161"/>
        <end position="254"/>
    </location>
</feature>
<organism evidence="4 5">
    <name type="scientific">Lithocarpus litseifolius</name>
    <dbReference type="NCBI Taxonomy" id="425828"/>
    <lineage>
        <taxon>Eukaryota</taxon>
        <taxon>Viridiplantae</taxon>
        <taxon>Streptophyta</taxon>
        <taxon>Embryophyta</taxon>
        <taxon>Tracheophyta</taxon>
        <taxon>Spermatophyta</taxon>
        <taxon>Magnoliopsida</taxon>
        <taxon>eudicotyledons</taxon>
        <taxon>Gunneridae</taxon>
        <taxon>Pentapetalae</taxon>
        <taxon>rosids</taxon>
        <taxon>fabids</taxon>
        <taxon>Fagales</taxon>
        <taxon>Fagaceae</taxon>
        <taxon>Lithocarpus</taxon>
    </lineage>
</organism>
<evidence type="ECO:0000313" key="4">
    <source>
        <dbReference type="EMBL" id="KAL0007640.1"/>
    </source>
</evidence>
<dbReference type="Proteomes" id="UP001459277">
    <property type="component" value="Unassembled WGS sequence"/>
</dbReference>
<accession>A0AAW2DEF0</accession>
<dbReference type="GO" id="GO:0004523">
    <property type="term" value="F:RNA-DNA hybrid ribonuclease activity"/>
    <property type="evidence" value="ECO:0007669"/>
    <property type="project" value="InterPro"/>
</dbReference>
<dbReference type="Gene3D" id="3.30.420.10">
    <property type="entry name" value="Ribonuclease H-like superfamily/Ribonuclease H"/>
    <property type="match status" value="1"/>
</dbReference>
<reference evidence="4 5" key="1">
    <citation type="submission" date="2024-01" db="EMBL/GenBank/DDBJ databases">
        <title>A telomere-to-telomere, gap-free genome of sweet tea (Lithocarpus litseifolius).</title>
        <authorList>
            <person name="Zhou J."/>
        </authorList>
    </citation>
    <scope>NUCLEOTIDE SEQUENCE [LARGE SCALE GENOMIC DNA]</scope>
    <source>
        <strain evidence="4">Zhou-2022a</strain>
        <tissue evidence="4">Leaf</tissue>
    </source>
</reference>
<dbReference type="PANTHER" id="PTHR47074:SF79">
    <property type="entry name" value="PUTATIVE-RELATED"/>
    <property type="match status" value="1"/>
</dbReference>
<feature type="domain" description="RNase H type-1" evidence="3">
    <location>
        <begin position="400"/>
        <end position="496"/>
    </location>
</feature>
<evidence type="ECO:0000259" key="3">
    <source>
        <dbReference type="Pfam" id="PF13456"/>
    </source>
</evidence>
<feature type="compositionally biased region" description="Polar residues" evidence="2">
    <location>
        <begin position="1"/>
        <end position="17"/>
    </location>
</feature>
<dbReference type="InterPro" id="IPR044730">
    <property type="entry name" value="RNase_H-like_dom_plant"/>
</dbReference>
<dbReference type="Pfam" id="PF13456">
    <property type="entry name" value="RVT_3"/>
    <property type="match status" value="1"/>
</dbReference>
<keyword evidence="5" id="KW-1185">Reference proteome</keyword>
<evidence type="ECO:0000313" key="5">
    <source>
        <dbReference type="Proteomes" id="UP001459277"/>
    </source>
</evidence>
<dbReference type="GO" id="GO:0003676">
    <property type="term" value="F:nucleic acid binding"/>
    <property type="evidence" value="ECO:0007669"/>
    <property type="project" value="InterPro"/>
</dbReference>
<dbReference type="InterPro" id="IPR036397">
    <property type="entry name" value="RNaseH_sf"/>
</dbReference>
<dbReference type="InterPro" id="IPR002156">
    <property type="entry name" value="RNaseH_domain"/>
</dbReference>
<evidence type="ECO:0000256" key="2">
    <source>
        <dbReference type="SAM" id="MobiDB-lite"/>
    </source>
</evidence>
<keyword evidence="1" id="KW-0175">Coiled coil</keyword>
<dbReference type="EMBL" id="JAZDWU010000003">
    <property type="protein sequence ID" value="KAL0007640.1"/>
    <property type="molecule type" value="Genomic_DNA"/>
</dbReference>
<dbReference type="CDD" id="cd06222">
    <property type="entry name" value="RNase_H_like"/>
    <property type="match status" value="1"/>
</dbReference>
<dbReference type="InterPro" id="IPR052929">
    <property type="entry name" value="RNase_H-like_EbsB-rel"/>
</dbReference>
<sequence>MSDNSNNSSDAPVSNLNKALDATPSKGKQQSITPRLIPVGEGKPSNLEAFNKLRADISNCIIDLEAESKSTISSSTSLTPETTPEKLLLAREELKFCLSSTIDSAFRTSDDLNLFRDDAALLIDKSQDLNDTERGLLAVFSNDLDRIDKNVKIAGTEKEYLDEDAEELKELVKTRDDYKSELQSCLDEMNRLSDEHEQLLKKLREHEAKMNEKKRNCDKVYRKKPSIVGKIAQLKEIEVRYEQEAAEIENLCKVSEIGWKEAKVSALTDEVNHCWRSNLIQIEFLAHEAGLILGIPVNCQSIQEEHVWFNTNNDLLGMIFMLKERLETNDLLAMIFWLTWRKRNSDQCGEKMVEIIDIRRRANSLLLDFCAAQKSQIQASTVSARAVRWIPPIAPQCKINFDGACFPTEGAAGLGAVIRDASGQVRGALAQRIKIPRSAATVEALACRRAMIFAKDEGVMDCIFEGEADNIIKAILASNSSHPEYGIVISDILKLAVKIGLYALLSNAFPGKVLKDAMWSAARAATKNYFDFHMDELKKLDVKAYEWLVKLEVRTWSSYAFNSKGKSDTLVNNITESFNA</sequence>
<comment type="caution">
    <text evidence="4">The sequence shown here is derived from an EMBL/GenBank/DDBJ whole genome shotgun (WGS) entry which is preliminary data.</text>
</comment>
<evidence type="ECO:0000256" key="1">
    <source>
        <dbReference type="SAM" id="Coils"/>
    </source>
</evidence>
<dbReference type="SUPFAM" id="SSF53098">
    <property type="entry name" value="Ribonuclease H-like"/>
    <property type="match status" value="1"/>
</dbReference>
<dbReference type="AlphaFoldDB" id="A0AAW2DEF0"/>